<accession>A0A414AS50</accession>
<dbReference type="GeneID" id="93280375"/>
<proteinExistence type="predicted"/>
<dbReference type="RefSeq" id="WP_007868754.1">
    <property type="nucleotide sequence ID" value="NZ_BAABXO010000001.1"/>
</dbReference>
<dbReference type="Proteomes" id="UP000283975">
    <property type="component" value="Unassembled WGS sequence"/>
</dbReference>
<reference evidence="1 2" key="1">
    <citation type="submission" date="2018-08" db="EMBL/GenBank/DDBJ databases">
        <title>A genome reference for cultivated species of the human gut microbiota.</title>
        <authorList>
            <person name="Zou Y."/>
            <person name="Xue W."/>
            <person name="Luo G."/>
        </authorList>
    </citation>
    <scope>NUCLEOTIDE SEQUENCE [LARGE SCALE GENOMIC DNA]</scope>
    <source>
        <strain evidence="1 2">AM35-14</strain>
    </source>
</reference>
<sequence>MIFNKHSALEGQHAFLGASKYHWINYDESKVAESYSKFLATQKGTELHDFAAKCITLGQKLPKSQKTLNMYVNDAIGFKMVPEQPLFYSENCFGTTDAIAFRNRMLRIHDLKTGVIPAHMEQLEIYAALFCLEYKIKPADIEMELRIYQNNQILYENPTAETIVPIMDKIITFDKVINKIKEQEG</sequence>
<evidence type="ECO:0000313" key="2">
    <source>
        <dbReference type="Proteomes" id="UP000283975"/>
    </source>
</evidence>
<name>A0A414AS50_9FIRM</name>
<gene>
    <name evidence="1" type="ORF">DW839_20130</name>
</gene>
<evidence type="ECO:0000313" key="1">
    <source>
        <dbReference type="EMBL" id="RHC54321.1"/>
    </source>
</evidence>
<comment type="caution">
    <text evidence="1">The sequence shown here is derived from an EMBL/GenBank/DDBJ whole genome shotgun (WGS) entry which is preliminary data.</text>
</comment>
<organism evidence="1 2">
    <name type="scientific">Enterocloster bolteae</name>
    <dbReference type="NCBI Taxonomy" id="208479"/>
    <lineage>
        <taxon>Bacteria</taxon>
        <taxon>Bacillati</taxon>
        <taxon>Bacillota</taxon>
        <taxon>Clostridia</taxon>
        <taxon>Lachnospirales</taxon>
        <taxon>Lachnospiraceae</taxon>
        <taxon>Enterocloster</taxon>
    </lineage>
</organism>
<dbReference type="AlphaFoldDB" id="A0A414AS50"/>
<dbReference type="EMBL" id="QSHZ01000023">
    <property type="protein sequence ID" value="RHC54321.1"/>
    <property type="molecule type" value="Genomic_DNA"/>
</dbReference>
<protein>
    <submittedName>
        <fullName evidence="1">DUF2800 domain-containing protein</fullName>
    </submittedName>
</protein>